<dbReference type="EMBL" id="JAWDJX010000005">
    <property type="protein sequence ID" value="KAK3056555.1"/>
    <property type="molecule type" value="Genomic_DNA"/>
</dbReference>
<evidence type="ECO:0000313" key="2">
    <source>
        <dbReference type="Proteomes" id="UP001271007"/>
    </source>
</evidence>
<protein>
    <submittedName>
        <fullName evidence="1">Uncharacterized protein</fullName>
    </submittedName>
</protein>
<dbReference type="Pfam" id="PF26639">
    <property type="entry name" value="Het-6_barrel"/>
    <property type="match status" value="1"/>
</dbReference>
<dbReference type="AlphaFoldDB" id="A0AAJ0GFH5"/>
<organism evidence="1 2">
    <name type="scientific">Extremus antarcticus</name>
    <dbReference type="NCBI Taxonomy" id="702011"/>
    <lineage>
        <taxon>Eukaryota</taxon>
        <taxon>Fungi</taxon>
        <taxon>Dikarya</taxon>
        <taxon>Ascomycota</taxon>
        <taxon>Pezizomycotina</taxon>
        <taxon>Dothideomycetes</taxon>
        <taxon>Dothideomycetidae</taxon>
        <taxon>Mycosphaerellales</taxon>
        <taxon>Extremaceae</taxon>
        <taxon>Extremus</taxon>
    </lineage>
</organism>
<keyword evidence="2" id="KW-1185">Reference proteome</keyword>
<dbReference type="Proteomes" id="UP001271007">
    <property type="component" value="Unassembled WGS sequence"/>
</dbReference>
<gene>
    <name evidence="1" type="ORF">LTR09_002348</name>
</gene>
<proteinExistence type="predicted"/>
<dbReference type="PANTHER" id="PTHR24148:SF64">
    <property type="entry name" value="HETEROKARYON INCOMPATIBILITY DOMAIN-CONTAINING PROTEIN"/>
    <property type="match status" value="1"/>
</dbReference>
<reference evidence="1" key="1">
    <citation type="submission" date="2023-04" db="EMBL/GenBank/DDBJ databases">
        <title>Black Yeasts Isolated from many extreme environments.</title>
        <authorList>
            <person name="Coleine C."/>
            <person name="Stajich J.E."/>
            <person name="Selbmann L."/>
        </authorList>
    </citation>
    <scope>NUCLEOTIDE SEQUENCE</scope>
    <source>
        <strain evidence="1">CCFEE 5312</strain>
    </source>
</reference>
<evidence type="ECO:0000313" key="1">
    <source>
        <dbReference type="EMBL" id="KAK3056555.1"/>
    </source>
</evidence>
<dbReference type="PANTHER" id="PTHR24148">
    <property type="entry name" value="ANKYRIN REPEAT DOMAIN-CONTAINING PROTEIN 39 HOMOLOG-RELATED"/>
    <property type="match status" value="1"/>
</dbReference>
<accession>A0AAJ0GFH5</accession>
<dbReference type="InterPro" id="IPR052895">
    <property type="entry name" value="HetReg/Transcr_Mod"/>
</dbReference>
<name>A0AAJ0GFH5_9PEZI</name>
<comment type="caution">
    <text evidence="1">The sequence shown here is derived from an EMBL/GenBank/DDBJ whole genome shotgun (WGS) entry which is preliminary data.</text>
</comment>
<sequence length="242" mass="26903">MAITMSYRFAVPDRATMARQLHYIRGYRTGHSRHSGRSCPDHAQPKLNSDWTAPLTISMIFFARVAQPGDAWKGPSEIGQWFDTLHSLSRMPAQLTKGSAVRTHAVWRTAVADSDIRQHHLKPRLPQETIRRLDTIFSSKGCIEIDSALLQANKLGNYFLKAQEVGKGRRPFLTSTGCLAIGPEGLRHRDDVVVICGASVPCVVRRRMAGGGFDLIGEAYVDGCMDGQIITPDVEIEEIKLY</sequence>